<feature type="domain" description="Tyr recombinase" evidence="6">
    <location>
        <begin position="165"/>
        <end position="434"/>
    </location>
</feature>
<organism evidence="7 8">
    <name type="scientific">Stackebrandtia nassauensis (strain DSM 44728 / CIP 108903 / NRRL B-16338 / NBRC 102104 / LLR-40K-21)</name>
    <dbReference type="NCBI Taxonomy" id="446470"/>
    <lineage>
        <taxon>Bacteria</taxon>
        <taxon>Bacillati</taxon>
        <taxon>Actinomycetota</taxon>
        <taxon>Actinomycetes</taxon>
        <taxon>Glycomycetales</taxon>
        <taxon>Glycomycetaceae</taxon>
        <taxon>Stackebrandtia</taxon>
    </lineage>
</organism>
<dbReference type="KEGG" id="sna:Snas_5370"/>
<keyword evidence="4" id="KW-0233">DNA recombination</keyword>
<sequence>MGYSRCRKTSKGLKRYTAYYLDSRGDERSAGTFGKKKEADKAWQRAEGKVSEGRGGQLIRGRQTFKTYVEEKWLPNLSVEQSTLEGYTYVLYAHIMDYFETSRMMDIYANNIREWIKTLKSNGMTAANIQHVKTQLSSILTSAVKDEVIVGNPCLLVDIDPVPLKPLRIVTPEEFDIFHAALPDEMSKLLVETGIETGCRWGELSELRPKDFDFDTCVVTISRAVVQLVRKFHPEGKRFLVKEYPKDKEFRYFKVNRALCRRIQVHIEKNGLADDDLLFWYVPKQEAELPALDADPKTLGKTKPNEKGRTYQHGTTSAYTAAKCRCDHCKKAMAIYRAKRRAEGKDQPRKVRNWDTDGHIPKRWFRDRILRPALKKSGIAVDIAMHKLRHAHASWALKGGADLHIVKERLGHANISTTERYLHAMDEGDETALEAIESFRQSQRSKGRTQALVQIGTVDEQSHQGAMTTEQVLEEMKRIDQLQAHLRDQLSQSLSSGA</sequence>
<gene>
    <name evidence="7" type="ordered locus">Snas_5370</name>
</gene>
<dbReference type="Proteomes" id="UP000000844">
    <property type="component" value="Chromosome"/>
</dbReference>
<dbReference type="EMBL" id="CP001778">
    <property type="protein sequence ID" value="ADD45002.1"/>
    <property type="molecule type" value="Genomic_DNA"/>
</dbReference>
<keyword evidence="8" id="KW-1185">Reference proteome</keyword>
<dbReference type="InterPro" id="IPR002104">
    <property type="entry name" value="Integrase_catalytic"/>
</dbReference>
<dbReference type="Pfam" id="PF00589">
    <property type="entry name" value="Phage_integrase"/>
    <property type="match status" value="1"/>
</dbReference>
<dbReference type="InterPro" id="IPR013762">
    <property type="entry name" value="Integrase-like_cat_sf"/>
</dbReference>
<dbReference type="PANTHER" id="PTHR30349:SF64">
    <property type="entry name" value="PROPHAGE INTEGRASE INTD-RELATED"/>
    <property type="match status" value="1"/>
</dbReference>
<protein>
    <submittedName>
        <fullName evidence="7">Integrase family protein</fullName>
    </submittedName>
</protein>
<keyword evidence="3" id="KW-0238">DNA-binding</keyword>
<evidence type="ECO:0000256" key="1">
    <source>
        <dbReference type="ARBA" id="ARBA00008857"/>
    </source>
</evidence>
<evidence type="ECO:0000313" key="8">
    <source>
        <dbReference type="Proteomes" id="UP000000844"/>
    </source>
</evidence>
<accession>D3PUX8</accession>
<name>D3PUX8_STANL</name>
<evidence type="ECO:0000256" key="4">
    <source>
        <dbReference type="ARBA" id="ARBA00023172"/>
    </source>
</evidence>
<evidence type="ECO:0000256" key="3">
    <source>
        <dbReference type="ARBA" id="ARBA00023125"/>
    </source>
</evidence>
<dbReference type="eggNOG" id="COG0582">
    <property type="taxonomic scope" value="Bacteria"/>
</dbReference>
<feature type="compositionally biased region" description="Basic and acidic residues" evidence="5">
    <location>
        <begin position="295"/>
        <end position="309"/>
    </location>
</feature>
<dbReference type="GO" id="GO:0015074">
    <property type="term" value="P:DNA integration"/>
    <property type="evidence" value="ECO:0007669"/>
    <property type="project" value="UniProtKB-KW"/>
</dbReference>
<dbReference type="InterPro" id="IPR011010">
    <property type="entry name" value="DNA_brk_join_enz"/>
</dbReference>
<comment type="similarity">
    <text evidence="1">Belongs to the 'phage' integrase family.</text>
</comment>
<dbReference type="SUPFAM" id="SSF56349">
    <property type="entry name" value="DNA breaking-rejoining enzymes"/>
    <property type="match status" value="1"/>
</dbReference>
<dbReference type="Pfam" id="PF14659">
    <property type="entry name" value="Phage_int_SAM_3"/>
    <property type="match status" value="1"/>
</dbReference>
<dbReference type="OrthoDB" id="1822491at2"/>
<dbReference type="PANTHER" id="PTHR30349">
    <property type="entry name" value="PHAGE INTEGRASE-RELATED"/>
    <property type="match status" value="1"/>
</dbReference>
<dbReference type="Gene3D" id="1.10.443.10">
    <property type="entry name" value="Intergrase catalytic core"/>
    <property type="match status" value="1"/>
</dbReference>
<dbReference type="InterPro" id="IPR004107">
    <property type="entry name" value="Integrase_SAM-like_N"/>
</dbReference>
<proteinExistence type="inferred from homology"/>
<evidence type="ECO:0000256" key="2">
    <source>
        <dbReference type="ARBA" id="ARBA00022908"/>
    </source>
</evidence>
<dbReference type="InterPro" id="IPR050090">
    <property type="entry name" value="Tyrosine_recombinase_XerCD"/>
</dbReference>
<evidence type="ECO:0000313" key="7">
    <source>
        <dbReference type="EMBL" id="ADD45002.1"/>
    </source>
</evidence>
<dbReference type="InterPro" id="IPR010998">
    <property type="entry name" value="Integrase_recombinase_N"/>
</dbReference>
<dbReference type="STRING" id="446470.Snas_5370"/>
<dbReference type="GO" id="GO:0003677">
    <property type="term" value="F:DNA binding"/>
    <property type="evidence" value="ECO:0007669"/>
    <property type="project" value="UniProtKB-KW"/>
</dbReference>
<dbReference type="HOGENOM" id="CLU_027562_17_5_11"/>
<evidence type="ECO:0000256" key="5">
    <source>
        <dbReference type="SAM" id="MobiDB-lite"/>
    </source>
</evidence>
<dbReference type="PROSITE" id="PS51898">
    <property type="entry name" value="TYR_RECOMBINASE"/>
    <property type="match status" value="1"/>
</dbReference>
<dbReference type="Gene3D" id="1.10.150.130">
    <property type="match status" value="1"/>
</dbReference>
<evidence type="ECO:0000259" key="6">
    <source>
        <dbReference type="PROSITE" id="PS51898"/>
    </source>
</evidence>
<dbReference type="GO" id="GO:0006310">
    <property type="term" value="P:DNA recombination"/>
    <property type="evidence" value="ECO:0007669"/>
    <property type="project" value="UniProtKB-KW"/>
</dbReference>
<keyword evidence="2" id="KW-0229">DNA integration</keyword>
<reference evidence="7 8" key="1">
    <citation type="journal article" date="2009" name="Stand. Genomic Sci.">
        <title>Complete genome sequence of Stackebrandtia nassauensis type strain (LLR-40K-21).</title>
        <authorList>
            <person name="Munk C."/>
            <person name="Lapidus A."/>
            <person name="Copeland A."/>
            <person name="Jando M."/>
            <person name="Mayilraj S."/>
            <person name="Glavina Del Rio T."/>
            <person name="Nolan M."/>
            <person name="Chen F."/>
            <person name="Lucas S."/>
            <person name="Tice H."/>
            <person name="Cheng J.F."/>
            <person name="Han C."/>
            <person name="Detter J.C."/>
            <person name="Bruce D."/>
            <person name="Goodwin L."/>
            <person name="Chain P."/>
            <person name="Pitluck S."/>
            <person name="Goker M."/>
            <person name="Ovchinikova G."/>
            <person name="Pati A."/>
            <person name="Ivanova N."/>
            <person name="Mavromatis K."/>
            <person name="Chen A."/>
            <person name="Palaniappan K."/>
            <person name="Land M."/>
            <person name="Hauser L."/>
            <person name="Chang Y.J."/>
            <person name="Jeffries C.D."/>
            <person name="Bristow J."/>
            <person name="Eisen J.A."/>
            <person name="Markowitz V."/>
            <person name="Hugenholtz P."/>
            <person name="Kyrpides N.C."/>
            <person name="Klenk H.P."/>
        </authorList>
    </citation>
    <scope>NUCLEOTIDE SEQUENCE [LARGE SCALE GENOMIC DNA]</scope>
    <source>
        <strain evidence="8">DSM 44728 / CIP 108903 / NRRL B-16338 / NBRC 102104 / LLR-40K-21</strain>
    </source>
</reference>
<dbReference type="AlphaFoldDB" id="D3PUX8"/>
<feature type="region of interest" description="Disordered" evidence="5">
    <location>
        <begin position="295"/>
        <end position="314"/>
    </location>
</feature>